<proteinExistence type="inferred from homology"/>
<evidence type="ECO:0000259" key="5">
    <source>
        <dbReference type="SMART" id="SM00849"/>
    </source>
</evidence>
<comment type="similarity">
    <text evidence="1">Belongs to the metallo-beta-lactamase superfamily.</text>
</comment>
<protein>
    <submittedName>
        <fullName evidence="6">MBL fold metallo-hydrolase</fullName>
    </submittedName>
</protein>
<dbReference type="Gene3D" id="3.60.15.10">
    <property type="entry name" value="Ribonuclease Z/Hydroxyacylglutathione hydrolase-like"/>
    <property type="match status" value="1"/>
</dbReference>
<keyword evidence="3" id="KW-0378">Hydrolase</keyword>
<evidence type="ECO:0000256" key="3">
    <source>
        <dbReference type="ARBA" id="ARBA00022801"/>
    </source>
</evidence>
<evidence type="ECO:0000256" key="1">
    <source>
        <dbReference type="ARBA" id="ARBA00007749"/>
    </source>
</evidence>
<gene>
    <name evidence="6" type="ORF">HFP15_20280</name>
</gene>
<keyword evidence="4" id="KW-0862">Zinc</keyword>
<dbReference type="InterPro" id="IPR001279">
    <property type="entry name" value="Metallo-B-lactamas"/>
</dbReference>
<feature type="domain" description="Metallo-beta-lactamase" evidence="5">
    <location>
        <begin position="32"/>
        <end position="261"/>
    </location>
</feature>
<evidence type="ECO:0000313" key="6">
    <source>
        <dbReference type="EMBL" id="NKQ55226.1"/>
    </source>
</evidence>
<evidence type="ECO:0000256" key="2">
    <source>
        <dbReference type="ARBA" id="ARBA00022723"/>
    </source>
</evidence>
<sequence length="271" mass="30251">MRVHHFNAGTMRPFGGRLIDGRAGLLRRAELVCHCLLVEAGNELVLVETGMGTRAATRSDWLGKSFMRLTGARPRLEESALAQVKRLGFDPADVRHVVLTHLDLDHAGGLVDFPHATVHVYAEELRALQSPIGRPEELRYRKVQFAHGPQWSSYADFGEPWSGFDAVRELKGLPPEILLIPLAGHTRGHAGVAIDTGERWLLHAGDSYFHHREIDPVRPYIPLGLKLFEARVQTVPGPRLANQRRLRELAGTGEVDIFTAHDPVDLRRFDG</sequence>
<reference evidence="6 7" key="1">
    <citation type="submission" date="2020-04" db="EMBL/GenBank/DDBJ databases">
        <title>Novel species.</title>
        <authorList>
            <person name="Teo W.F.A."/>
            <person name="Lipun K."/>
            <person name="Srisuk N."/>
            <person name="Duangmal K."/>
        </authorList>
    </citation>
    <scope>NUCLEOTIDE SEQUENCE [LARGE SCALE GENOMIC DNA]</scope>
    <source>
        <strain evidence="6 7">K13G38</strain>
    </source>
</reference>
<name>A0ABX1J7E7_9PSEU</name>
<dbReference type="SMART" id="SM00849">
    <property type="entry name" value="Lactamase_B"/>
    <property type="match status" value="1"/>
</dbReference>
<keyword evidence="2" id="KW-0479">Metal-binding</keyword>
<dbReference type="PANTHER" id="PTHR42978">
    <property type="entry name" value="QUORUM-QUENCHING LACTONASE YTNP-RELATED-RELATED"/>
    <property type="match status" value="1"/>
</dbReference>
<organism evidence="6 7">
    <name type="scientific">Amycolatopsis acididurans</name>
    <dbReference type="NCBI Taxonomy" id="2724524"/>
    <lineage>
        <taxon>Bacteria</taxon>
        <taxon>Bacillati</taxon>
        <taxon>Actinomycetota</taxon>
        <taxon>Actinomycetes</taxon>
        <taxon>Pseudonocardiales</taxon>
        <taxon>Pseudonocardiaceae</taxon>
        <taxon>Amycolatopsis</taxon>
    </lineage>
</organism>
<dbReference type="InterPro" id="IPR051013">
    <property type="entry name" value="MBL_superfamily_lactonases"/>
</dbReference>
<evidence type="ECO:0000256" key="4">
    <source>
        <dbReference type="ARBA" id="ARBA00022833"/>
    </source>
</evidence>
<dbReference type="Proteomes" id="UP000715441">
    <property type="component" value="Unassembled WGS sequence"/>
</dbReference>
<dbReference type="CDD" id="cd07742">
    <property type="entry name" value="metallo-hydrolase-like_MBL-fold"/>
    <property type="match status" value="1"/>
</dbReference>
<accession>A0ABX1J7E7</accession>
<keyword evidence="7" id="KW-1185">Reference proteome</keyword>
<dbReference type="Pfam" id="PF00753">
    <property type="entry name" value="Lactamase_B"/>
    <property type="match status" value="1"/>
</dbReference>
<evidence type="ECO:0000313" key="7">
    <source>
        <dbReference type="Proteomes" id="UP000715441"/>
    </source>
</evidence>
<dbReference type="EMBL" id="JAAXLS010000013">
    <property type="protein sequence ID" value="NKQ55226.1"/>
    <property type="molecule type" value="Genomic_DNA"/>
</dbReference>
<comment type="caution">
    <text evidence="6">The sequence shown here is derived from an EMBL/GenBank/DDBJ whole genome shotgun (WGS) entry which is preliminary data.</text>
</comment>
<dbReference type="SUPFAM" id="SSF56281">
    <property type="entry name" value="Metallo-hydrolase/oxidoreductase"/>
    <property type="match status" value="1"/>
</dbReference>
<dbReference type="InterPro" id="IPR036866">
    <property type="entry name" value="RibonucZ/Hydroxyglut_hydro"/>
</dbReference>
<dbReference type="RefSeq" id="WP_168517934.1">
    <property type="nucleotide sequence ID" value="NZ_JAAXLS010000013.1"/>
</dbReference>
<dbReference type="PANTHER" id="PTHR42978:SF3">
    <property type="entry name" value="BLR3078 PROTEIN"/>
    <property type="match status" value="1"/>
</dbReference>